<dbReference type="PROSITE" id="PS51462">
    <property type="entry name" value="NUDIX"/>
    <property type="match status" value="1"/>
</dbReference>
<organism evidence="6 7">
    <name type="scientific">Mojavia pulchra JT2-VF2</name>
    <dbReference type="NCBI Taxonomy" id="287848"/>
    <lineage>
        <taxon>Bacteria</taxon>
        <taxon>Bacillati</taxon>
        <taxon>Cyanobacteriota</taxon>
        <taxon>Cyanophyceae</taxon>
        <taxon>Nostocales</taxon>
        <taxon>Nostocaceae</taxon>
    </lineage>
</organism>
<comment type="cofactor">
    <cofactor evidence="1">
        <name>Mg(2+)</name>
        <dbReference type="ChEBI" id="CHEBI:18420"/>
    </cofactor>
</comment>
<dbReference type="InterPro" id="IPR000086">
    <property type="entry name" value="NUDIX_hydrolase_dom"/>
</dbReference>
<dbReference type="SUPFAM" id="SSF55811">
    <property type="entry name" value="Nudix"/>
    <property type="match status" value="1"/>
</dbReference>
<dbReference type="GO" id="GO:0016462">
    <property type="term" value="F:pyrophosphatase activity"/>
    <property type="evidence" value="ECO:0007669"/>
    <property type="project" value="InterPro"/>
</dbReference>
<evidence type="ECO:0000313" key="6">
    <source>
        <dbReference type="EMBL" id="MBW4561993.1"/>
    </source>
</evidence>
<dbReference type="Gene3D" id="3.90.79.10">
    <property type="entry name" value="Nucleoside Triphosphate Pyrophosphohydrolase"/>
    <property type="match status" value="1"/>
</dbReference>
<dbReference type="AlphaFoldDB" id="A0A951UG88"/>
<reference evidence="6" key="1">
    <citation type="submission" date="2021-05" db="EMBL/GenBank/DDBJ databases">
        <authorList>
            <person name="Pietrasiak N."/>
            <person name="Ward R."/>
            <person name="Stajich J.E."/>
            <person name="Kurbessoian T."/>
        </authorList>
    </citation>
    <scope>NUCLEOTIDE SEQUENCE</scope>
    <source>
        <strain evidence="6">JT2-VF2</strain>
    </source>
</reference>
<keyword evidence="4" id="KW-0460">Magnesium</keyword>
<name>A0A951UG88_9NOST</name>
<evidence type="ECO:0000256" key="2">
    <source>
        <dbReference type="ARBA" id="ARBA00022723"/>
    </source>
</evidence>
<keyword evidence="2" id="KW-0479">Metal-binding</keyword>
<dbReference type="PANTHER" id="PTHR12629">
    <property type="entry name" value="DIPHOSPHOINOSITOL POLYPHOSPHATE PHOSPHOHYDROLASE"/>
    <property type="match status" value="1"/>
</dbReference>
<keyword evidence="3 6" id="KW-0378">Hydrolase</keyword>
<dbReference type="GO" id="GO:0046872">
    <property type="term" value="F:metal ion binding"/>
    <property type="evidence" value="ECO:0007669"/>
    <property type="project" value="UniProtKB-KW"/>
</dbReference>
<protein>
    <submittedName>
        <fullName evidence="6">NUDIX hydrolase</fullName>
    </submittedName>
</protein>
<dbReference type="Pfam" id="PF00293">
    <property type="entry name" value="NUDIX"/>
    <property type="match status" value="1"/>
</dbReference>
<reference evidence="6" key="2">
    <citation type="journal article" date="2022" name="Microbiol. Resour. Announc.">
        <title>Metagenome Sequencing to Explore Phylogenomics of Terrestrial Cyanobacteria.</title>
        <authorList>
            <person name="Ward R.D."/>
            <person name="Stajich J.E."/>
            <person name="Johansen J.R."/>
            <person name="Huntemann M."/>
            <person name="Clum A."/>
            <person name="Foster B."/>
            <person name="Foster B."/>
            <person name="Roux S."/>
            <person name="Palaniappan K."/>
            <person name="Varghese N."/>
            <person name="Mukherjee S."/>
            <person name="Reddy T.B.K."/>
            <person name="Daum C."/>
            <person name="Copeland A."/>
            <person name="Chen I.A."/>
            <person name="Ivanova N.N."/>
            <person name="Kyrpides N.C."/>
            <person name="Shapiro N."/>
            <person name="Eloe-Fadrosh E.A."/>
            <person name="Pietrasiak N."/>
        </authorList>
    </citation>
    <scope>NUCLEOTIDE SEQUENCE</scope>
    <source>
        <strain evidence="6">JT2-VF2</strain>
    </source>
</reference>
<evidence type="ECO:0000256" key="3">
    <source>
        <dbReference type="ARBA" id="ARBA00022801"/>
    </source>
</evidence>
<dbReference type="PANTHER" id="PTHR12629:SF0">
    <property type="entry name" value="DIPHOSPHOINOSITOL-POLYPHOSPHATE DIPHOSPHATASE"/>
    <property type="match status" value="1"/>
</dbReference>
<comment type="caution">
    <text evidence="6">The sequence shown here is derived from an EMBL/GenBank/DDBJ whole genome shotgun (WGS) entry which is preliminary data.</text>
</comment>
<evidence type="ECO:0000256" key="1">
    <source>
        <dbReference type="ARBA" id="ARBA00001946"/>
    </source>
</evidence>
<dbReference type="InterPro" id="IPR047198">
    <property type="entry name" value="DDP-like_NUDIX"/>
</dbReference>
<gene>
    <name evidence="6" type="ORF">KME32_12720</name>
</gene>
<dbReference type="EMBL" id="JAHHHN010000006">
    <property type="protein sequence ID" value="MBW4561993.1"/>
    <property type="molecule type" value="Genomic_DNA"/>
</dbReference>
<dbReference type="InterPro" id="IPR015797">
    <property type="entry name" value="NUDIX_hydrolase-like_dom_sf"/>
</dbReference>
<feature type="domain" description="Nudix hydrolase" evidence="5">
    <location>
        <begin position="7"/>
        <end position="134"/>
    </location>
</feature>
<dbReference type="Proteomes" id="UP000715781">
    <property type="component" value="Unassembled WGS sequence"/>
</dbReference>
<dbReference type="CDD" id="cd04666">
    <property type="entry name" value="NUDIX_DIPP2_like_Nudt4"/>
    <property type="match status" value="1"/>
</dbReference>
<evidence type="ECO:0000313" key="7">
    <source>
        <dbReference type="Proteomes" id="UP000715781"/>
    </source>
</evidence>
<accession>A0A951UG88</accession>
<proteinExistence type="predicted"/>
<dbReference type="GO" id="GO:0005737">
    <property type="term" value="C:cytoplasm"/>
    <property type="evidence" value="ECO:0007669"/>
    <property type="project" value="TreeGrafter"/>
</dbReference>
<evidence type="ECO:0000256" key="4">
    <source>
        <dbReference type="ARBA" id="ARBA00022842"/>
    </source>
</evidence>
<sequence>MSQKVSKISQQSGVIPYRVKNGKIEVLLITTRDRQDWVIPKGDIPNGMSPPESAAKEAWEEAGIIGQVNTHELGSYKYRKRGKIYRVKMYSLPVETLSEDYPEAGYRKRQWLDITKAIRRVKRASLKRILKRFLLTKSLFCVSRLYSAILHPAFAQFGTKFSWGIKCPHSSHI</sequence>
<evidence type="ECO:0000259" key="5">
    <source>
        <dbReference type="PROSITE" id="PS51462"/>
    </source>
</evidence>